<proteinExistence type="predicted"/>
<sequence>MAGITQRLYDWLGNRLDATSASEVVAKDFAKAAMTEAAFRIATGYISSMVAKCPIRFYEGGRLVEDSRDAYAWNLSPNANESGPELMGRMVDRMLHEKEGALVVPYRGSLYLADSAAPSKRNHLGEDVFEHVTVGGEQVRRSYRASDVYLFRMPSDLHGIVDSMNGWYDRALEAAMGDFAKRCGRKYKLKSPAIRPGDTKAQQEFSKYVNESLKSFLEADSAVLPEYAGTELSEVGTSATVTTSSNLVNLRKDCFEAVAAAAKMPTSMLYGNVNNYAEVFRSFMSFAVDPVLDVIQAEQQRKTFGYDGWSNGDRVVIDSTHLKYTDLFDAADSASKLVSSGLLTPDGVAELLGLDPAGEEWSGAYWMTRNYAPAGEVYAGGGE</sequence>
<dbReference type="Pfam" id="PF04860">
    <property type="entry name" value="Phage_portal"/>
    <property type="match status" value="1"/>
</dbReference>
<evidence type="ECO:0000313" key="1">
    <source>
        <dbReference type="EMBL" id="AHF24304.1"/>
    </source>
</evidence>
<accession>W0FLG3</accession>
<name>W0FLG3_9BACT</name>
<organism evidence="1">
    <name type="scientific">uncultured bacterium Contig1770</name>
    <dbReference type="NCBI Taxonomy" id="1393510"/>
    <lineage>
        <taxon>Bacteria</taxon>
        <taxon>environmental samples</taxon>
    </lineage>
</organism>
<dbReference type="AlphaFoldDB" id="W0FLG3"/>
<dbReference type="InterPro" id="IPR006944">
    <property type="entry name" value="Phage/GTA_portal"/>
</dbReference>
<protein>
    <submittedName>
        <fullName evidence="1">Phage portal protein</fullName>
    </submittedName>
</protein>
<reference evidence="1" key="1">
    <citation type="journal article" date="2013" name="PLoS ONE">
        <title>Metagenomic insights into the carbohydrate-active enzymes carried by the microorganisms adhering to solid digesta in the rumen of cows.</title>
        <authorList>
            <person name="Wang L."/>
            <person name="Hatem A."/>
            <person name="Catalyurek U.V."/>
            <person name="Morrison M."/>
            <person name="Yu Z."/>
        </authorList>
    </citation>
    <scope>NUCLEOTIDE SEQUENCE</scope>
</reference>
<dbReference type="EMBL" id="KC246789">
    <property type="protein sequence ID" value="AHF24304.1"/>
    <property type="molecule type" value="Genomic_DNA"/>
</dbReference>